<accession>A0ABC8M7K0</accession>
<comment type="caution">
    <text evidence="3">The sequence shown here is derived from an EMBL/GenBank/DDBJ whole genome shotgun (WGS) entry which is preliminary data.</text>
</comment>
<evidence type="ECO:0000259" key="2">
    <source>
        <dbReference type="Pfam" id="PF14383"/>
    </source>
</evidence>
<reference evidence="3 4" key="1">
    <citation type="submission" date="2022-03" db="EMBL/GenBank/DDBJ databases">
        <authorList>
            <person name="Macdonald S."/>
            <person name="Ahmed S."/>
            <person name="Newling K."/>
        </authorList>
    </citation>
    <scope>NUCLEOTIDE SEQUENCE [LARGE SCALE GENOMIC DNA]</scope>
</reference>
<feature type="compositionally biased region" description="Polar residues" evidence="1">
    <location>
        <begin position="148"/>
        <end position="163"/>
    </location>
</feature>
<dbReference type="Proteomes" id="UP001642260">
    <property type="component" value="Unassembled WGS sequence"/>
</dbReference>
<dbReference type="Pfam" id="PF14383">
    <property type="entry name" value="VARLMGL"/>
    <property type="match status" value="1"/>
</dbReference>
<evidence type="ECO:0000256" key="1">
    <source>
        <dbReference type="SAM" id="MobiDB-lite"/>
    </source>
</evidence>
<feature type="compositionally biased region" description="Basic and acidic residues" evidence="1">
    <location>
        <begin position="258"/>
        <end position="276"/>
    </location>
</feature>
<feature type="region of interest" description="Disordered" evidence="1">
    <location>
        <begin position="328"/>
        <end position="354"/>
    </location>
</feature>
<keyword evidence="4" id="KW-1185">Reference proteome</keyword>
<dbReference type="PANTHER" id="PTHR37751:SF3">
    <property type="entry name" value="DUF3741 DOMAIN-CONTAINING PROTEIN"/>
    <property type="match status" value="1"/>
</dbReference>
<evidence type="ECO:0000313" key="3">
    <source>
        <dbReference type="EMBL" id="CAH8391765.1"/>
    </source>
</evidence>
<feature type="region of interest" description="Disordered" evidence="1">
    <location>
        <begin position="212"/>
        <end position="276"/>
    </location>
</feature>
<protein>
    <recommendedName>
        <fullName evidence="2">DUF3741 domain-containing protein</fullName>
    </recommendedName>
</protein>
<organism evidence="3 4">
    <name type="scientific">Eruca vesicaria subsp. sativa</name>
    <name type="common">Garden rocket</name>
    <name type="synonym">Eruca sativa</name>
    <dbReference type="NCBI Taxonomy" id="29727"/>
    <lineage>
        <taxon>Eukaryota</taxon>
        <taxon>Viridiplantae</taxon>
        <taxon>Streptophyta</taxon>
        <taxon>Embryophyta</taxon>
        <taxon>Tracheophyta</taxon>
        <taxon>Spermatophyta</taxon>
        <taxon>Magnoliopsida</taxon>
        <taxon>eudicotyledons</taxon>
        <taxon>Gunneridae</taxon>
        <taxon>Pentapetalae</taxon>
        <taxon>rosids</taxon>
        <taxon>malvids</taxon>
        <taxon>Brassicales</taxon>
        <taxon>Brassicaceae</taxon>
        <taxon>Brassiceae</taxon>
        <taxon>Eruca</taxon>
    </lineage>
</organism>
<feature type="region of interest" description="Disordered" evidence="1">
    <location>
        <begin position="138"/>
        <end position="169"/>
    </location>
</feature>
<sequence length="435" mass="49365">MGREWSSGGRSRSKSSETNGCISALYHFFHSHHFYFTSRHHHHHHQPSFDSPSRYPKGLVAPRNSLELTEESSISTNYKREDTLNIPVGGKRSNLRTILSDTFPGNCNSPSAKSPNLVARLMGLDLLPDNLDLNRSSRKSVRGHRLTKNCSGTRSLPESPRISSDSDARRLSLQLNRENKHEDFGSLRLKDEENGDNERVITRRVGMDITNLLENRRAGPRQDQNKHRKVRSMSLQKENTLSSSPTYVSKKNKISQEPTKKLTLSKDSKKNLKSVDVHPLRPINVCKKVCSESKLSPHSTPNNQNKQRQAFISTSRCDPLHKKECKQFSNSPAVSATERPRKQMKRAERPERNADETISSGQMYNYEEKVSQELPSSSSCGSTTICATFSTTGRTKMYFEYLPGMKKLEEEEERVIAEIERHILDALVLETVSCV</sequence>
<dbReference type="InterPro" id="IPR032795">
    <property type="entry name" value="DUF3741-assoc"/>
</dbReference>
<feature type="compositionally biased region" description="Basic and acidic residues" evidence="1">
    <location>
        <begin position="338"/>
        <end position="354"/>
    </location>
</feature>
<gene>
    <name evidence="3" type="ORF">ERUC_LOCUS44248</name>
</gene>
<feature type="compositionally biased region" description="Basic residues" evidence="1">
    <location>
        <begin position="138"/>
        <end position="147"/>
    </location>
</feature>
<proteinExistence type="predicted"/>
<name>A0ABC8M7K0_ERUVS</name>
<feature type="compositionally biased region" description="Low complexity" evidence="1">
    <location>
        <begin position="65"/>
        <end position="74"/>
    </location>
</feature>
<evidence type="ECO:0000313" key="4">
    <source>
        <dbReference type="Proteomes" id="UP001642260"/>
    </source>
</evidence>
<feature type="region of interest" description="Disordered" evidence="1">
    <location>
        <begin position="42"/>
        <end position="74"/>
    </location>
</feature>
<feature type="domain" description="DUF3741" evidence="2">
    <location>
        <begin position="106"/>
        <end position="130"/>
    </location>
</feature>
<dbReference type="AlphaFoldDB" id="A0ABC8M7K0"/>
<feature type="compositionally biased region" description="Polar residues" evidence="1">
    <location>
        <begin position="233"/>
        <end position="249"/>
    </location>
</feature>
<dbReference type="PANTHER" id="PTHR37751">
    <property type="entry name" value="LOW PROTEIN: M-PHASE INDUCER PHOSPHATASE-LIKE PROTEIN"/>
    <property type="match status" value="1"/>
</dbReference>
<dbReference type="EMBL" id="CAKOAT010964042">
    <property type="protein sequence ID" value="CAH8391765.1"/>
    <property type="molecule type" value="Genomic_DNA"/>
</dbReference>